<dbReference type="GO" id="GO:0016301">
    <property type="term" value="F:kinase activity"/>
    <property type="evidence" value="ECO:0007669"/>
    <property type="project" value="UniProtKB-KW"/>
</dbReference>
<dbReference type="GO" id="GO:0005524">
    <property type="term" value="F:ATP binding"/>
    <property type="evidence" value="ECO:0007669"/>
    <property type="project" value="UniProtKB-KW"/>
</dbReference>
<dbReference type="GO" id="GO:0003848">
    <property type="term" value="F:2-amino-4-hydroxy-6-hydroxymethyldihydropteridine diphosphokinase activity"/>
    <property type="evidence" value="ECO:0007669"/>
    <property type="project" value="UniProtKB-EC"/>
</dbReference>
<evidence type="ECO:0000256" key="4">
    <source>
        <dbReference type="ARBA" id="ARBA00016218"/>
    </source>
</evidence>
<reference evidence="14 15" key="1">
    <citation type="journal article" date="2014" name="BMC Genomics">
        <title>Architecture and functions of a multipartite genome of the methylotrophic bacterium Paracoccus aminophilus JCM 7686, containing primary and secondary chromids.</title>
        <authorList>
            <person name="Dziewit L."/>
            <person name="Czarnecki J."/>
            <person name="Wibberg D."/>
            <person name="Radlinska M."/>
            <person name="Mrozek P."/>
            <person name="Szymczak M."/>
            <person name="Schluter A."/>
            <person name="Puhler A."/>
            <person name="Bartosik D."/>
        </authorList>
    </citation>
    <scope>NUCLEOTIDE SEQUENCE [LARGE SCALE GENOMIC DNA]</scope>
    <source>
        <strain evidence="14">JCM 7686</strain>
    </source>
</reference>
<evidence type="ECO:0000256" key="3">
    <source>
        <dbReference type="ARBA" id="ARBA00013253"/>
    </source>
</evidence>
<dbReference type="eggNOG" id="COG0801">
    <property type="taxonomic scope" value="Bacteria"/>
</dbReference>
<evidence type="ECO:0000256" key="7">
    <source>
        <dbReference type="ARBA" id="ARBA00022777"/>
    </source>
</evidence>
<evidence type="ECO:0000256" key="10">
    <source>
        <dbReference type="ARBA" id="ARBA00029409"/>
    </source>
</evidence>
<evidence type="ECO:0000313" key="15">
    <source>
        <dbReference type="Proteomes" id="UP000015480"/>
    </source>
</evidence>
<dbReference type="RefSeq" id="WP_020950689.1">
    <property type="nucleotide sequence ID" value="NC_022041.1"/>
</dbReference>
<dbReference type="SUPFAM" id="SSF55083">
    <property type="entry name" value="6-hydroxymethyl-7,8-dihydropterin pyrophosphokinase, HPPK"/>
    <property type="match status" value="1"/>
</dbReference>
<evidence type="ECO:0000256" key="6">
    <source>
        <dbReference type="ARBA" id="ARBA00022741"/>
    </source>
</evidence>
<sequence length="193" mass="21233">MQKQDWSLGLLALGANLPTSLGNPRDSLIDVLDRLPGPEIRLIAVSRFWQTPAFPAGSGPDYVNGAALVETRLTPRVLLDYLHEIEAEMGRRRDGGRWGARVIDIDLIGYDDLVLPDAGTQDAWRGLALERQMVEAPDQLILPHPRMQDRAFVLAPLAEIAPLWQHPRIGASVAEMLAALPPDSFEGMRVMGS</sequence>
<keyword evidence="9" id="KW-0289">Folate biosynthesis</keyword>
<dbReference type="EMBL" id="CP006650">
    <property type="protein sequence ID" value="AGT09051.1"/>
    <property type="molecule type" value="Genomic_DNA"/>
</dbReference>
<evidence type="ECO:0000259" key="13">
    <source>
        <dbReference type="PROSITE" id="PS00794"/>
    </source>
</evidence>
<dbReference type="Pfam" id="PF01288">
    <property type="entry name" value="HPPK"/>
    <property type="match status" value="1"/>
</dbReference>
<dbReference type="Proteomes" id="UP000015480">
    <property type="component" value="Chromosome"/>
</dbReference>
<keyword evidence="5 14" id="KW-0808">Transferase</keyword>
<evidence type="ECO:0000256" key="1">
    <source>
        <dbReference type="ARBA" id="ARBA00005051"/>
    </source>
</evidence>
<organism evidence="14 15">
    <name type="scientific">Paracoccus aminophilus JCM 7686</name>
    <dbReference type="NCBI Taxonomy" id="1367847"/>
    <lineage>
        <taxon>Bacteria</taxon>
        <taxon>Pseudomonadati</taxon>
        <taxon>Pseudomonadota</taxon>
        <taxon>Alphaproteobacteria</taxon>
        <taxon>Rhodobacterales</taxon>
        <taxon>Paracoccaceae</taxon>
        <taxon>Paracoccus</taxon>
    </lineage>
</organism>
<dbReference type="STRING" id="1367847.JCM7686_1950"/>
<keyword evidence="8" id="KW-0067">ATP-binding</keyword>
<feature type="domain" description="7,8-dihydro-6-hydroxymethylpterin-pyrophosphokinase" evidence="13">
    <location>
        <begin position="97"/>
        <end position="108"/>
    </location>
</feature>
<protein>
    <recommendedName>
        <fullName evidence="4">2-amino-4-hydroxy-6-hydroxymethyldihydropteridine pyrophosphokinase</fullName>
        <ecNumber evidence="3">2.7.6.3</ecNumber>
    </recommendedName>
    <alternativeName>
        <fullName evidence="11">6-hydroxymethyl-7,8-dihydropterin pyrophosphokinase</fullName>
    </alternativeName>
    <alternativeName>
        <fullName evidence="12">7,8-dihydro-6-hydroxymethylpterin-pyrophosphokinase</fullName>
    </alternativeName>
</protein>
<dbReference type="GO" id="GO:0046654">
    <property type="term" value="P:tetrahydrofolate biosynthetic process"/>
    <property type="evidence" value="ECO:0007669"/>
    <property type="project" value="UniProtKB-UniPathway"/>
</dbReference>
<evidence type="ECO:0000256" key="5">
    <source>
        <dbReference type="ARBA" id="ARBA00022679"/>
    </source>
</evidence>
<comment type="pathway">
    <text evidence="1">Cofactor biosynthesis; tetrahydrofolate biosynthesis; 2-amino-4-hydroxy-6-hydroxymethyl-7,8-dihydropteridine diphosphate from 7,8-dihydroneopterin triphosphate: step 4/4.</text>
</comment>
<dbReference type="CDD" id="cd00483">
    <property type="entry name" value="HPPK"/>
    <property type="match status" value="1"/>
</dbReference>
<evidence type="ECO:0000313" key="14">
    <source>
        <dbReference type="EMBL" id="AGT09051.1"/>
    </source>
</evidence>
<keyword evidence="15" id="KW-1185">Reference proteome</keyword>
<dbReference type="NCBIfam" id="TIGR01498">
    <property type="entry name" value="folK"/>
    <property type="match status" value="1"/>
</dbReference>
<dbReference type="OrthoDB" id="9808041at2"/>
<dbReference type="PANTHER" id="PTHR43071:SF1">
    <property type="entry name" value="2-AMINO-4-HYDROXY-6-HYDROXYMETHYLDIHYDROPTERIDINE PYROPHOSPHOKINASE"/>
    <property type="match status" value="1"/>
</dbReference>
<evidence type="ECO:0000256" key="2">
    <source>
        <dbReference type="ARBA" id="ARBA00005810"/>
    </source>
</evidence>
<evidence type="ECO:0000256" key="11">
    <source>
        <dbReference type="ARBA" id="ARBA00029766"/>
    </source>
</evidence>
<keyword evidence="7 14" id="KW-0418">Kinase</keyword>
<evidence type="ECO:0000256" key="9">
    <source>
        <dbReference type="ARBA" id="ARBA00022909"/>
    </source>
</evidence>
<evidence type="ECO:0000256" key="12">
    <source>
        <dbReference type="ARBA" id="ARBA00033413"/>
    </source>
</evidence>
<dbReference type="GO" id="GO:0046656">
    <property type="term" value="P:folic acid biosynthetic process"/>
    <property type="evidence" value="ECO:0007669"/>
    <property type="project" value="UniProtKB-KW"/>
</dbReference>
<dbReference type="EC" id="2.7.6.3" evidence="3"/>
<proteinExistence type="inferred from homology"/>
<dbReference type="InterPro" id="IPR035907">
    <property type="entry name" value="Hppk_sf"/>
</dbReference>
<dbReference type="Gene3D" id="3.30.70.560">
    <property type="entry name" value="7,8-Dihydro-6-hydroxymethylpterin-pyrophosphokinase HPPK"/>
    <property type="match status" value="1"/>
</dbReference>
<dbReference type="KEGG" id="pami:JCM7686_1950"/>
<dbReference type="PROSITE" id="PS00794">
    <property type="entry name" value="HPPK"/>
    <property type="match status" value="1"/>
</dbReference>
<accession>S5YV53</accession>
<dbReference type="AlphaFoldDB" id="S5YV53"/>
<comment type="function">
    <text evidence="10">Catalyzes the transfer of pyrophosphate from adenosine triphosphate (ATP) to 6-hydroxymethyl-7,8-dihydropterin, an enzymatic step in folate biosynthesis pathway.</text>
</comment>
<evidence type="ECO:0000256" key="8">
    <source>
        <dbReference type="ARBA" id="ARBA00022840"/>
    </source>
</evidence>
<dbReference type="PATRIC" id="fig|1367847.3.peg.1942"/>
<gene>
    <name evidence="14" type="ORF">JCM7686_1950</name>
</gene>
<dbReference type="UniPathway" id="UPA00077">
    <property type="reaction ID" value="UER00155"/>
</dbReference>
<comment type="similarity">
    <text evidence="2">Belongs to the HPPK family.</text>
</comment>
<dbReference type="HOGENOM" id="CLU_097916_3_2_5"/>
<dbReference type="PANTHER" id="PTHR43071">
    <property type="entry name" value="2-AMINO-4-HYDROXY-6-HYDROXYMETHYLDIHYDROPTERIDINE PYROPHOSPHOKINASE"/>
    <property type="match status" value="1"/>
</dbReference>
<name>S5YV53_PARAH</name>
<dbReference type="InterPro" id="IPR000550">
    <property type="entry name" value="Hppk"/>
</dbReference>
<keyword evidence="6" id="KW-0547">Nucleotide-binding</keyword>